<feature type="domain" description="SprT-like" evidence="2">
    <location>
        <begin position="728"/>
        <end position="887"/>
    </location>
</feature>
<dbReference type="GO" id="GO:0005634">
    <property type="term" value="C:nucleus"/>
    <property type="evidence" value="ECO:0007669"/>
    <property type="project" value="TreeGrafter"/>
</dbReference>
<dbReference type="GO" id="GO:0006974">
    <property type="term" value="P:DNA damage response"/>
    <property type="evidence" value="ECO:0007669"/>
    <property type="project" value="UniProtKB-ARBA"/>
</dbReference>
<evidence type="ECO:0000313" key="3">
    <source>
        <dbReference type="EMBL" id="KAK3915947.1"/>
    </source>
</evidence>
<comment type="caution">
    <text evidence="3">The sequence shown here is derived from an EMBL/GenBank/DDBJ whole genome shotgun (WGS) entry which is preliminary data.</text>
</comment>
<feature type="region of interest" description="Disordered" evidence="1">
    <location>
        <begin position="1"/>
        <end position="26"/>
    </location>
</feature>
<reference evidence="3" key="2">
    <citation type="journal article" date="2023" name="BMC Genomics">
        <title>Pest status, molecular evolution, and epigenetic factors derived from the genome assembly of Frankliniella fusca, a thysanopteran phytovirus vector.</title>
        <authorList>
            <person name="Catto M.A."/>
            <person name="Labadie P.E."/>
            <person name="Jacobson A.L."/>
            <person name="Kennedy G.G."/>
            <person name="Srinivasan R."/>
            <person name="Hunt B.G."/>
        </authorList>
    </citation>
    <scope>NUCLEOTIDE SEQUENCE</scope>
    <source>
        <strain evidence="3">PL_HMW_Pooled</strain>
    </source>
</reference>
<dbReference type="PANTHER" id="PTHR23099">
    <property type="entry name" value="TRANSCRIPTIONAL REGULATOR"/>
    <property type="match status" value="1"/>
</dbReference>
<sequence length="894" mass="100212">MDPVLPFRALSPSTHNPKISQQRNRDTKLSLKTRKVGVTRHVGKENRAPLTPPNCKITNFRQSDSSELITSDDSDSNDLDVGTDIRQQSILTLNSQESTFSTPVAESTRCELPARNKIGQFESTMASLHTARNGSSSSSGTEYYTAYPFPTECDVSIVCISDSSPESVKKTDKRNNIVSASVLLTSDESECQSPPQSTKKNIFSSLRKCDVKKKLCDTVILESTDDEDCSISVGDNRNCDIVIPPSLRSDNSSCSSLVSGTNSRLETDGLVIPPSPERNSEMSANGSLLSEDGNKNSSGLHKIKVSKDRATPLYLEERKQCDQISGPGKSQDCPRETDLTSSSWKDDFRLFMEESAVSGKDYRDFKDQSLKESSQKKMTGSISKEKYKDIARWLISGSCSESNSDGSTSCDKRHSKQQCDKRHSKQQCDNGYLNQQCDKRHLKQQCDKRHSKQQCDNTPDDACSPQLSRLPGLKTCSSGSESDDNFEALMASIRKKRNEDKRKPCNRDNPSRNDSFIDDGVASDVVDSPASTLNIYHSDLTKSIKAEVKYVKKSVKSVQKKKLFEYEDDNEENKYTPIKVKPIQGLKNQVSCFVEGSFLLILTQAGAEFNSLLRGKLDLSNMDSEKSRSIPKNSKKPQVHETDTSDTSDSECGPPPRNKASVNRKPKIKKGSKQLKTPRNIASLKSPQTPYSPIRTFLSSLSGPTHEPGIRDHPEAAVYNRNFKGKKEELTRRLFKLFNREVFDRRLPDDMVLEWNARLVRTAGLCYCKLIRKGGVTSRTAKIDLSTKVITSPDRLRDTLIHEMCHAAVWLLNNVSGGHGPFWKAWAHKAMKRFPELPPIQRCHSYNIETKFTYRCTKCGYSFGRHSKSLDLDKKRCGYCYGTFEVFLSSKRRS</sequence>
<feature type="compositionally biased region" description="Basic and acidic residues" evidence="1">
    <location>
        <begin position="497"/>
        <end position="511"/>
    </location>
</feature>
<feature type="region of interest" description="Disordered" evidence="1">
    <location>
        <begin position="495"/>
        <end position="520"/>
    </location>
</feature>
<gene>
    <name evidence="3" type="ORF">KUF71_025244</name>
</gene>
<dbReference type="InterPro" id="IPR006640">
    <property type="entry name" value="SprT-like_domain"/>
</dbReference>
<feature type="region of interest" description="Disordered" evidence="1">
    <location>
        <begin position="253"/>
        <end position="303"/>
    </location>
</feature>
<dbReference type="SMART" id="SM00731">
    <property type="entry name" value="SprT"/>
    <property type="match status" value="1"/>
</dbReference>
<accession>A0AAE1H6Y8</accession>
<protein>
    <submittedName>
        <fullName evidence="3">Acidic repeat-containing protein</fullName>
    </submittedName>
</protein>
<dbReference type="EMBL" id="JAHWGI010000474">
    <property type="protein sequence ID" value="KAK3915947.1"/>
    <property type="molecule type" value="Genomic_DNA"/>
</dbReference>
<feature type="region of interest" description="Disordered" evidence="1">
    <location>
        <begin position="622"/>
        <end position="686"/>
    </location>
</feature>
<feature type="region of interest" description="Disordered" evidence="1">
    <location>
        <begin position="317"/>
        <end position="340"/>
    </location>
</feature>
<reference evidence="3" key="1">
    <citation type="submission" date="2021-07" db="EMBL/GenBank/DDBJ databases">
        <authorList>
            <person name="Catto M.A."/>
            <person name="Jacobson A."/>
            <person name="Kennedy G."/>
            <person name="Labadie P."/>
            <person name="Hunt B.G."/>
            <person name="Srinivasan R."/>
        </authorList>
    </citation>
    <scope>NUCLEOTIDE SEQUENCE</scope>
    <source>
        <strain evidence="3">PL_HMW_Pooled</strain>
        <tissue evidence="3">Head</tissue>
    </source>
</reference>
<feature type="compositionally biased region" description="Basic residues" evidence="1">
    <location>
        <begin position="662"/>
        <end position="673"/>
    </location>
</feature>
<dbReference type="Pfam" id="PF10263">
    <property type="entry name" value="SprT-like"/>
    <property type="match status" value="1"/>
</dbReference>
<dbReference type="AlphaFoldDB" id="A0AAE1H6Y8"/>
<name>A0AAE1H6Y8_9NEOP</name>
<evidence type="ECO:0000313" key="4">
    <source>
        <dbReference type="Proteomes" id="UP001219518"/>
    </source>
</evidence>
<evidence type="ECO:0000259" key="2">
    <source>
        <dbReference type="SMART" id="SM00731"/>
    </source>
</evidence>
<proteinExistence type="predicted"/>
<feature type="compositionally biased region" description="Polar residues" evidence="1">
    <location>
        <begin position="11"/>
        <end position="22"/>
    </location>
</feature>
<keyword evidence="4" id="KW-1185">Reference proteome</keyword>
<dbReference type="PANTHER" id="PTHR23099:SF0">
    <property type="entry name" value="GERM CELL NUCLEAR ACIDIC PROTEIN"/>
    <property type="match status" value="1"/>
</dbReference>
<dbReference type="Proteomes" id="UP001219518">
    <property type="component" value="Unassembled WGS sequence"/>
</dbReference>
<evidence type="ECO:0000256" key="1">
    <source>
        <dbReference type="SAM" id="MobiDB-lite"/>
    </source>
</evidence>
<organism evidence="3 4">
    <name type="scientific">Frankliniella fusca</name>
    <dbReference type="NCBI Taxonomy" id="407009"/>
    <lineage>
        <taxon>Eukaryota</taxon>
        <taxon>Metazoa</taxon>
        <taxon>Ecdysozoa</taxon>
        <taxon>Arthropoda</taxon>
        <taxon>Hexapoda</taxon>
        <taxon>Insecta</taxon>
        <taxon>Pterygota</taxon>
        <taxon>Neoptera</taxon>
        <taxon>Paraneoptera</taxon>
        <taxon>Thysanoptera</taxon>
        <taxon>Terebrantia</taxon>
        <taxon>Thripoidea</taxon>
        <taxon>Thripidae</taxon>
        <taxon>Frankliniella</taxon>
    </lineage>
</organism>